<reference evidence="3" key="1">
    <citation type="submission" date="2019-08" db="EMBL/GenBank/DDBJ databases">
        <authorList>
            <person name="Kucharzyk K."/>
            <person name="Murdoch R.W."/>
            <person name="Higgins S."/>
            <person name="Loffler F."/>
        </authorList>
    </citation>
    <scope>NUCLEOTIDE SEQUENCE</scope>
</reference>
<evidence type="ECO:0000313" key="3">
    <source>
        <dbReference type="EMBL" id="MPM77344.1"/>
    </source>
</evidence>
<accession>A0A645CK78</accession>
<name>A0A645CK78_9ZZZZ</name>
<evidence type="ECO:0000259" key="2">
    <source>
        <dbReference type="Pfam" id="PF00496"/>
    </source>
</evidence>
<dbReference type="GO" id="GO:1904680">
    <property type="term" value="F:peptide transmembrane transporter activity"/>
    <property type="evidence" value="ECO:0007669"/>
    <property type="project" value="TreeGrafter"/>
</dbReference>
<dbReference type="Gene3D" id="3.10.105.10">
    <property type="entry name" value="Dipeptide-binding Protein, Domain 3"/>
    <property type="match status" value="1"/>
</dbReference>
<dbReference type="EMBL" id="VSSQ01027886">
    <property type="protein sequence ID" value="MPM77344.1"/>
    <property type="molecule type" value="Genomic_DNA"/>
</dbReference>
<dbReference type="PANTHER" id="PTHR30290">
    <property type="entry name" value="PERIPLASMIC BINDING COMPONENT OF ABC TRANSPORTER"/>
    <property type="match status" value="1"/>
</dbReference>
<evidence type="ECO:0000256" key="1">
    <source>
        <dbReference type="ARBA" id="ARBA00022729"/>
    </source>
</evidence>
<sequence>MVNMVDCTKVDDYTVEIHLSSPYAPTLEVLMAFGRIACCNNSDYEGNPIGTGPYQFVSRNSGDNIKLKAFDQYYLGKASIADLTFKIITDSTTQIAALQKGEIDFLTHCPVTAKDTIANDSNLVWQETIFRGNIWVSMCENKAPFDNVLARKAVQYCVDKQAILLGGSEGLGQTMNTIFPATVGASPEATYTVPYAYDVEKAKEYLEQYKAEAGVSEVSITILAPDTAMYLYPAVTLEGMLREAGFTVTTEQIDRATFWASLYAGNYMIAVSGTSWPVADADANYMYFHSSAGQNYLKVNLPELDAAFEQGRSATDPTERLQAYTDVQTIIDEQAVCVPLHQPANAVAYNAALKGVDKTNDIYQHYVADWAW</sequence>
<feature type="domain" description="Solute-binding protein family 5" evidence="2">
    <location>
        <begin position="5"/>
        <end position="295"/>
    </location>
</feature>
<dbReference type="CDD" id="cd00995">
    <property type="entry name" value="PBP2_NikA_DppA_OppA_like"/>
    <property type="match status" value="1"/>
</dbReference>
<dbReference type="Gene3D" id="3.40.190.10">
    <property type="entry name" value="Periplasmic binding protein-like II"/>
    <property type="match status" value="1"/>
</dbReference>
<dbReference type="PANTHER" id="PTHR30290:SF38">
    <property type="entry name" value="D,D-DIPEPTIDE-BINDING PERIPLASMIC PROTEIN DDPA-RELATED"/>
    <property type="match status" value="1"/>
</dbReference>
<gene>
    <name evidence="3" type="primary">dppA_20</name>
    <name evidence="3" type="ORF">SDC9_124347</name>
</gene>
<protein>
    <submittedName>
        <fullName evidence="3">Periplasmic dipeptide transport protein</fullName>
    </submittedName>
</protein>
<comment type="caution">
    <text evidence="3">The sequence shown here is derived from an EMBL/GenBank/DDBJ whole genome shotgun (WGS) entry which is preliminary data.</text>
</comment>
<organism evidence="3">
    <name type="scientific">bioreactor metagenome</name>
    <dbReference type="NCBI Taxonomy" id="1076179"/>
    <lineage>
        <taxon>unclassified sequences</taxon>
        <taxon>metagenomes</taxon>
        <taxon>ecological metagenomes</taxon>
    </lineage>
</organism>
<dbReference type="GO" id="GO:0015833">
    <property type="term" value="P:peptide transport"/>
    <property type="evidence" value="ECO:0007669"/>
    <property type="project" value="TreeGrafter"/>
</dbReference>
<proteinExistence type="predicted"/>
<dbReference type="InterPro" id="IPR000914">
    <property type="entry name" value="SBP_5_dom"/>
</dbReference>
<dbReference type="AlphaFoldDB" id="A0A645CK78"/>
<dbReference type="SUPFAM" id="SSF53850">
    <property type="entry name" value="Periplasmic binding protein-like II"/>
    <property type="match status" value="1"/>
</dbReference>
<dbReference type="Pfam" id="PF00496">
    <property type="entry name" value="SBP_bac_5"/>
    <property type="match status" value="1"/>
</dbReference>
<dbReference type="InterPro" id="IPR039424">
    <property type="entry name" value="SBP_5"/>
</dbReference>
<keyword evidence="1" id="KW-0732">Signal</keyword>